<proteinExistence type="inferred from homology"/>
<keyword evidence="10" id="KW-0234">DNA repair</keyword>
<dbReference type="RefSeq" id="WP_378055903.1">
    <property type="nucleotide sequence ID" value="NZ_JBHSIS010000004.1"/>
</dbReference>
<dbReference type="InterPro" id="IPR014016">
    <property type="entry name" value="UvrD-like_ATP-bd"/>
</dbReference>
<dbReference type="Pfam" id="PF13361">
    <property type="entry name" value="UvrD_C"/>
    <property type="match status" value="1"/>
</dbReference>
<evidence type="ECO:0000256" key="12">
    <source>
        <dbReference type="ARBA" id="ARBA00034617"/>
    </source>
</evidence>
<evidence type="ECO:0000256" key="1">
    <source>
        <dbReference type="ARBA" id="ARBA00009922"/>
    </source>
</evidence>
<keyword evidence="7" id="KW-0269">Exonuclease</keyword>
<evidence type="ECO:0000259" key="16">
    <source>
        <dbReference type="PROSITE" id="PS51198"/>
    </source>
</evidence>
<dbReference type="Gene3D" id="3.40.50.300">
    <property type="entry name" value="P-loop containing nucleotide triphosphate hydrolases"/>
    <property type="match status" value="2"/>
</dbReference>
<dbReference type="InterPro" id="IPR038726">
    <property type="entry name" value="PDDEXK_AddAB-type"/>
</dbReference>
<keyword evidence="11" id="KW-0413">Isomerase</keyword>
<reference evidence="19" key="1">
    <citation type="journal article" date="2019" name="Int. J. Syst. Evol. Microbiol.">
        <title>The Global Catalogue of Microorganisms (GCM) 10K type strain sequencing project: providing services to taxonomists for standard genome sequencing and annotation.</title>
        <authorList>
            <consortium name="The Broad Institute Genomics Platform"/>
            <consortium name="The Broad Institute Genome Sequencing Center for Infectious Disease"/>
            <person name="Wu L."/>
            <person name="Ma J."/>
        </authorList>
    </citation>
    <scope>NUCLEOTIDE SEQUENCE [LARGE SCALE GENOMIC DNA]</scope>
    <source>
        <strain evidence="19">ZS-22-S1</strain>
    </source>
</reference>
<dbReference type="InterPro" id="IPR027417">
    <property type="entry name" value="P-loop_NTPase"/>
</dbReference>
<keyword evidence="4" id="KW-0227">DNA damage</keyword>
<evidence type="ECO:0000259" key="17">
    <source>
        <dbReference type="PROSITE" id="PS51217"/>
    </source>
</evidence>
<evidence type="ECO:0000256" key="10">
    <source>
        <dbReference type="ARBA" id="ARBA00023204"/>
    </source>
</evidence>
<dbReference type="InterPro" id="IPR011604">
    <property type="entry name" value="PDDEXK-like_dom_sf"/>
</dbReference>
<evidence type="ECO:0000256" key="13">
    <source>
        <dbReference type="ARBA" id="ARBA00034808"/>
    </source>
</evidence>
<keyword evidence="6 15" id="KW-0347">Helicase</keyword>
<evidence type="ECO:0000256" key="7">
    <source>
        <dbReference type="ARBA" id="ARBA00022839"/>
    </source>
</evidence>
<keyword evidence="3 15" id="KW-0547">Nucleotide-binding</keyword>
<evidence type="ECO:0000313" key="18">
    <source>
        <dbReference type="EMBL" id="MFC4853901.1"/>
    </source>
</evidence>
<gene>
    <name evidence="18" type="ORF">ACFPCV_10325</name>
</gene>
<dbReference type="PANTHER" id="PTHR11070">
    <property type="entry name" value="UVRD / RECB / PCRA DNA HELICASE FAMILY MEMBER"/>
    <property type="match status" value="1"/>
</dbReference>
<evidence type="ECO:0000256" key="6">
    <source>
        <dbReference type="ARBA" id="ARBA00022806"/>
    </source>
</evidence>
<dbReference type="Proteomes" id="UP001595859">
    <property type="component" value="Unassembled WGS sequence"/>
</dbReference>
<keyword evidence="2" id="KW-0540">Nuclease</keyword>
<organism evidence="18 19">
    <name type="scientific">Actinophytocola glycyrrhizae</name>
    <dbReference type="NCBI Taxonomy" id="2044873"/>
    <lineage>
        <taxon>Bacteria</taxon>
        <taxon>Bacillati</taxon>
        <taxon>Actinomycetota</taxon>
        <taxon>Actinomycetes</taxon>
        <taxon>Pseudonocardiales</taxon>
        <taxon>Pseudonocardiaceae</taxon>
    </lineage>
</organism>
<dbReference type="GO" id="GO:0004386">
    <property type="term" value="F:helicase activity"/>
    <property type="evidence" value="ECO:0007669"/>
    <property type="project" value="UniProtKB-KW"/>
</dbReference>
<dbReference type="PROSITE" id="PS51198">
    <property type="entry name" value="UVRD_HELICASE_ATP_BIND"/>
    <property type="match status" value="1"/>
</dbReference>
<comment type="caution">
    <text evidence="18">The sequence shown here is derived from an EMBL/GenBank/DDBJ whole genome shotgun (WGS) entry which is preliminary data.</text>
</comment>
<evidence type="ECO:0000256" key="15">
    <source>
        <dbReference type="PROSITE-ProRule" id="PRU00560"/>
    </source>
</evidence>
<evidence type="ECO:0000256" key="9">
    <source>
        <dbReference type="ARBA" id="ARBA00023125"/>
    </source>
</evidence>
<keyword evidence="9" id="KW-0238">DNA-binding</keyword>
<keyword evidence="8 15" id="KW-0067">ATP-binding</keyword>
<dbReference type="Gene3D" id="1.10.486.10">
    <property type="entry name" value="PCRA, domain 4"/>
    <property type="match status" value="1"/>
</dbReference>
<dbReference type="InterPro" id="IPR013986">
    <property type="entry name" value="DExx_box_DNA_helicase_dom_sf"/>
</dbReference>
<dbReference type="EC" id="5.6.2.4" evidence="13"/>
<evidence type="ECO:0000313" key="19">
    <source>
        <dbReference type="Proteomes" id="UP001595859"/>
    </source>
</evidence>
<feature type="binding site" evidence="15">
    <location>
        <begin position="38"/>
        <end position="45"/>
    </location>
    <ligand>
        <name>ATP</name>
        <dbReference type="ChEBI" id="CHEBI:30616"/>
    </ligand>
</feature>
<dbReference type="Pfam" id="PF12705">
    <property type="entry name" value="PDDEXK_1"/>
    <property type="match status" value="1"/>
</dbReference>
<dbReference type="Pfam" id="PF00580">
    <property type="entry name" value="UvrD-helicase"/>
    <property type="match status" value="1"/>
</dbReference>
<evidence type="ECO:0000256" key="3">
    <source>
        <dbReference type="ARBA" id="ARBA00022741"/>
    </source>
</evidence>
<sequence length="1070" mass="115019">MPAPRLVRRPVAPRVETRWEPAVRRVLDGADGFVRVLGGPGTGKTTLLTEIAADRILRGGVDPEQLLVITASRRAAIEVRAAVARLITEHDDTGDVPRTVREPLVRTVHSYAFSVLRLHAQLRDVPGPRLLSGPEQDAVVRELLAGDVEDDAPYWPDRLRAALTVPGFAEELRDLMLRAAERGLGPEDLIRLGRETRQPEWVAAGRFALQYEQVTLLAGAADSAVAQESAPALDAAELVAGAVLAFETDAALLASERDRVRYLLVDDAQHLDPLQYRLLARLGLAAKEFVLTGDPDQAVFSFRGADPRLLADTEPQGGTVVLRESHRMAPAVRAAVGRLAARLPGAAPQRPVAGEEAENSHANGSVEVHLHTTEAAEAAWIADQFRRAHLIDGVPWSEMAVLCRSVTRSAPVLYRALTTAGVPVATDADELPLARQPAVRPLLELLRVATHPRLLDPERAEMLLTSQFGGADPLAVRRLRRGLRRLDLAAGQDRPSDELIVEVLRSGDLLAALDDVEATSVRRVAGLLATARKAIAENVGIEQVLWLVWQQSGLEQRWVAQSQRGGTLGAQADRDLDAVVGLFHAAARYADRLPGAGVTGFADFLAAQRIVGDTLAPSAQRDNVVSVLTAHGAVGREWTVVAVLGVQEGTWPDLRLRGSLLGVERLVDRLSGLDDTAGAQMSATAPLLAEERRLLLVAASRARRKLLVSAIRGEDEQPSRFLAELSGVDIEELADAGRPTSLGGTRRALVLADLVGDLRRAVCDPGGTEERRRAAARQLARLADAGVPGASPETWYGLAGLSTADPLRAKEDLVTVSPSNVEMLAKCPLRWVVERHGGTDPAELASITGVLVHALAQAAATGADEVHLRAELDRAWDAVDAGAPWFSRRERQRVHAMLDTFLAWVAATRGELTQVAVEHDFTVDLPETEPPVRVRGRVDRLEADNEGHPVVVDVKTGRNAVTEADAREHPQLAVYQLAAAYGAFVELGLDTEPGGARLLYVAKANRKKAATERNQAPVGEDGVKHWTGVVADAAAAGTGPGYLAKQNPDCPRCPVRVSCPMHTSGRQVTE</sequence>
<evidence type="ECO:0000256" key="11">
    <source>
        <dbReference type="ARBA" id="ARBA00023235"/>
    </source>
</evidence>
<feature type="domain" description="UvrD-like helicase C-terminal" evidence="17">
    <location>
        <begin position="334"/>
        <end position="635"/>
    </location>
</feature>
<protein>
    <recommendedName>
        <fullName evidence="13">DNA 3'-5' helicase</fullName>
        <ecNumber evidence="13">5.6.2.4</ecNumber>
    </recommendedName>
</protein>
<dbReference type="PANTHER" id="PTHR11070:SF59">
    <property type="entry name" value="DNA 3'-5' HELICASE"/>
    <property type="match status" value="1"/>
</dbReference>
<accession>A0ABV9RZV3</accession>
<name>A0ABV9RZV3_9PSEU</name>
<evidence type="ECO:0000256" key="4">
    <source>
        <dbReference type="ARBA" id="ARBA00022763"/>
    </source>
</evidence>
<dbReference type="InterPro" id="IPR014017">
    <property type="entry name" value="DNA_helicase_UvrD-like_C"/>
</dbReference>
<evidence type="ECO:0000256" key="14">
    <source>
        <dbReference type="ARBA" id="ARBA00048988"/>
    </source>
</evidence>
<dbReference type="Gene3D" id="3.90.320.10">
    <property type="match status" value="1"/>
</dbReference>
<evidence type="ECO:0000256" key="5">
    <source>
        <dbReference type="ARBA" id="ARBA00022801"/>
    </source>
</evidence>
<dbReference type="EMBL" id="JBHSIS010000004">
    <property type="protein sequence ID" value="MFC4853901.1"/>
    <property type="molecule type" value="Genomic_DNA"/>
</dbReference>
<comment type="similarity">
    <text evidence="1">Belongs to the helicase family. UvrD subfamily.</text>
</comment>
<dbReference type="PROSITE" id="PS51217">
    <property type="entry name" value="UVRD_HELICASE_CTER"/>
    <property type="match status" value="1"/>
</dbReference>
<dbReference type="SUPFAM" id="SSF52540">
    <property type="entry name" value="P-loop containing nucleoside triphosphate hydrolases"/>
    <property type="match status" value="1"/>
</dbReference>
<keyword evidence="19" id="KW-1185">Reference proteome</keyword>
<dbReference type="Gene3D" id="1.10.10.160">
    <property type="match status" value="1"/>
</dbReference>
<comment type="catalytic activity">
    <reaction evidence="12">
        <text>Couples ATP hydrolysis with the unwinding of duplex DNA by translocating in the 3'-5' direction.</text>
        <dbReference type="EC" id="5.6.2.4"/>
    </reaction>
</comment>
<dbReference type="InterPro" id="IPR000212">
    <property type="entry name" value="DNA_helicase_UvrD/REP"/>
</dbReference>
<keyword evidence="5 15" id="KW-0378">Hydrolase</keyword>
<evidence type="ECO:0000256" key="2">
    <source>
        <dbReference type="ARBA" id="ARBA00022722"/>
    </source>
</evidence>
<comment type="catalytic activity">
    <reaction evidence="14">
        <text>ATP + H2O = ADP + phosphate + H(+)</text>
        <dbReference type="Rhea" id="RHEA:13065"/>
        <dbReference type="ChEBI" id="CHEBI:15377"/>
        <dbReference type="ChEBI" id="CHEBI:15378"/>
        <dbReference type="ChEBI" id="CHEBI:30616"/>
        <dbReference type="ChEBI" id="CHEBI:43474"/>
        <dbReference type="ChEBI" id="CHEBI:456216"/>
        <dbReference type="EC" id="5.6.2.4"/>
    </reaction>
</comment>
<evidence type="ECO:0000256" key="8">
    <source>
        <dbReference type="ARBA" id="ARBA00022840"/>
    </source>
</evidence>
<feature type="domain" description="UvrD-like helicase ATP-binding" evidence="16">
    <location>
        <begin position="17"/>
        <end position="329"/>
    </location>
</feature>